<keyword evidence="2" id="KW-0833">Ubl conjugation pathway</keyword>
<accession>A0AAE9JPW7</accession>
<dbReference type="InterPro" id="IPR000626">
    <property type="entry name" value="Ubiquitin-like_dom"/>
</dbReference>
<dbReference type="InterPro" id="IPR029071">
    <property type="entry name" value="Ubiquitin-like_domsf"/>
</dbReference>
<dbReference type="AlphaFoldDB" id="A0AAE9JPW7"/>
<dbReference type="SMART" id="SM00213">
    <property type="entry name" value="UBQ"/>
    <property type="match status" value="1"/>
</dbReference>
<gene>
    <name evidence="4" type="ORF">L5515_017271</name>
</gene>
<dbReference type="PANTHER" id="PTHR10562">
    <property type="entry name" value="SMALL UBIQUITIN-RELATED MODIFIER"/>
    <property type="match status" value="1"/>
</dbReference>
<dbReference type="Pfam" id="PF11976">
    <property type="entry name" value="Rad60-SLD"/>
    <property type="match status" value="1"/>
</dbReference>
<evidence type="ECO:0000256" key="2">
    <source>
        <dbReference type="RuleBase" id="RU361190"/>
    </source>
</evidence>
<organism evidence="4 5">
    <name type="scientific">Caenorhabditis briggsae</name>
    <dbReference type="NCBI Taxonomy" id="6238"/>
    <lineage>
        <taxon>Eukaryota</taxon>
        <taxon>Metazoa</taxon>
        <taxon>Ecdysozoa</taxon>
        <taxon>Nematoda</taxon>
        <taxon>Chromadorea</taxon>
        <taxon>Rhabditida</taxon>
        <taxon>Rhabditina</taxon>
        <taxon>Rhabditomorpha</taxon>
        <taxon>Rhabditoidea</taxon>
        <taxon>Rhabditidae</taxon>
        <taxon>Peloderinae</taxon>
        <taxon>Caenorhabditis</taxon>
    </lineage>
</organism>
<dbReference type="GO" id="GO:0005634">
    <property type="term" value="C:nucleus"/>
    <property type="evidence" value="ECO:0007669"/>
    <property type="project" value="UniProtKB-SubCell"/>
</dbReference>
<protein>
    <recommendedName>
        <fullName evidence="2">Small ubiquitin-related modifier</fullName>
        <shortName evidence="2">SUMO</shortName>
    </recommendedName>
</protein>
<keyword evidence="2" id="KW-0539">Nucleus</keyword>
<proteinExistence type="inferred from homology"/>
<comment type="subcellular location">
    <subcellularLocation>
        <location evidence="2">Nucleus</location>
    </subcellularLocation>
</comment>
<dbReference type="EMBL" id="CP092625">
    <property type="protein sequence ID" value="UMM40755.1"/>
    <property type="molecule type" value="Genomic_DNA"/>
</dbReference>
<feature type="domain" description="Ubiquitin-like" evidence="3">
    <location>
        <begin position="18"/>
        <end position="95"/>
    </location>
</feature>
<dbReference type="Gene3D" id="3.10.20.90">
    <property type="entry name" value="Phosphatidylinositol 3-kinase Catalytic Subunit, Chain A, domain 1"/>
    <property type="match status" value="1"/>
</dbReference>
<keyword evidence="5" id="KW-1185">Reference proteome</keyword>
<dbReference type="SUPFAM" id="SSF54236">
    <property type="entry name" value="Ubiquitin-like"/>
    <property type="match status" value="1"/>
</dbReference>
<evidence type="ECO:0000259" key="3">
    <source>
        <dbReference type="PROSITE" id="PS50053"/>
    </source>
</evidence>
<dbReference type="InterPro" id="IPR022617">
    <property type="entry name" value="Rad60/SUMO-like_dom"/>
</dbReference>
<reference evidence="4 5" key="1">
    <citation type="submission" date="2022-04" db="EMBL/GenBank/DDBJ databases">
        <title>Chromosome-level reference genomes for two strains of Caenorhabditis briggsae: an improved platform for comparative genomics.</title>
        <authorList>
            <person name="Stevens L."/>
            <person name="Andersen E."/>
        </authorList>
    </citation>
    <scope>NUCLEOTIDE SEQUENCE [LARGE SCALE GENOMIC DNA]</scope>
    <source>
        <strain evidence="4">VX34</strain>
        <tissue evidence="4">Whole-organism</tissue>
    </source>
</reference>
<sequence>MADNGAAAAAAPGKDNIEYMKIKAVGQDNSEVHFLVKSGTSMAKVKKSYADRTGVSVGSLRFVLGERHISDKDTPKSLEMEDDDVIEVYQVQTGG</sequence>
<evidence type="ECO:0000256" key="1">
    <source>
        <dbReference type="ARBA" id="ARBA00009185"/>
    </source>
</evidence>
<dbReference type="PROSITE" id="PS50053">
    <property type="entry name" value="UBIQUITIN_2"/>
    <property type="match status" value="1"/>
</dbReference>
<evidence type="ECO:0000313" key="4">
    <source>
        <dbReference type="EMBL" id="UMM40755.1"/>
    </source>
</evidence>
<name>A0AAE9JPW7_CAEBR</name>
<evidence type="ECO:0000313" key="5">
    <source>
        <dbReference type="Proteomes" id="UP000829354"/>
    </source>
</evidence>
<comment type="similarity">
    <text evidence="1 2">Belongs to the ubiquitin family. SUMO subfamily.</text>
</comment>
<dbReference type="Proteomes" id="UP000829354">
    <property type="component" value="Chromosome X"/>
</dbReference>